<keyword evidence="3" id="KW-1185">Reference proteome</keyword>
<comment type="caution">
    <text evidence="2">The sequence shown here is derived from an EMBL/GenBank/DDBJ whole genome shotgun (WGS) entry which is preliminary data.</text>
</comment>
<evidence type="ECO:0000313" key="2">
    <source>
        <dbReference type="EMBL" id="RKF65380.1"/>
    </source>
</evidence>
<organism evidence="2 3">
    <name type="scientific">Erysiphe neolycopersici</name>
    <dbReference type="NCBI Taxonomy" id="212602"/>
    <lineage>
        <taxon>Eukaryota</taxon>
        <taxon>Fungi</taxon>
        <taxon>Dikarya</taxon>
        <taxon>Ascomycota</taxon>
        <taxon>Pezizomycotina</taxon>
        <taxon>Leotiomycetes</taxon>
        <taxon>Erysiphales</taxon>
        <taxon>Erysiphaceae</taxon>
        <taxon>Erysiphe</taxon>
    </lineage>
</organism>
<dbReference type="EMBL" id="MCFK01000917">
    <property type="protein sequence ID" value="RKF65380.1"/>
    <property type="molecule type" value="Genomic_DNA"/>
</dbReference>
<proteinExistence type="predicted"/>
<gene>
    <name evidence="2" type="ORF">OnM2_009025</name>
</gene>
<protein>
    <submittedName>
        <fullName evidence="2">Uncharacterized protein</fullName>
    </submittedName>
</protein>
<feature type="compositionally biased region" description="Polar residues" evidence="1">
    <location>
        <begin position="21"/>
        <end position="31"/>
    </location>
</feature>
<feature type="compositionally biased region" description="Basic and acidic residues" evidence="1">
    <location>
        <begin position="51"/>
        <end position="66"/>
    </location>
</feature>
<sequence>MERKDNTVTHYEKPAAVYKIQQHNSPVTDFQGTPPGYSPPHVDQQSPPRRRPQEYQERKENKQSTE</sequence>
<evidence type="ECO:0000313" key="3">
    <source>
        <dbReference type="Proteomes" id="UP000286134"/>
    </source>
</evidence>
<feature type="region of interest" description="Disordered" evidence="1">
    <location>
        <begin position="1"/>
        <end position="66"/>
    </location>
</feature>
<feature type="non-terminal residue" evidence="2">
    <location>
        <position position="66"/>
    </location>
</feature>
<name>A0A420I6P6_9PEZI</name>
<dbReference type="Proteomes" id="UP000286134">
    <property type="component" value="Unassembled WGS sequence"/>
</dbReference>
<reference evidence="2 3" key="1">
    <citation type="journal article" date="2018" name="BMC Genomics">
        <title>Comparative genome analyses reveal sequence features reflecting distinct modes of host-adaptation between dicot and monocot powdery mildew.</title>
        <authorList>
            <person name="Wu Y."/>
            <person name="Ma X."/>
            <person name="Pan Z."/>
            <person name="Kale S.D."/>
            <person name="Song Y."/>
            <person name="King H."/>
            <person name="Zhang Q."/>
            <person name="Presley C."/>
            <person name="Deng X."/>
            <person name="Wei C.I."/>
            <person name="Xiao S."/>
        </authorList>
    </citation>
    <scope>NUCLEOTIDE SEQUENCE [LARGE SCALE GENOMIC DNA]</scope>
    <source>
        <strain evidence="2">UMSG2</strain>
    </source>
</reference>
<accession>A0A420I6P6</accession>
<dbReference type="AlphaFoldDB" id="A0A420I6P6"/>
<evidence type="ECO:0000256" key="1">
    <source>
        <dbReference type="SAM" id="MobiDB-lite"/>
    </source>
</evidence>
<feature type="compositionally biased region" description="Basic and acidic residues" evidence="1">
    <location>
        <begin position="1"/>
        <end position="13"/>
    </location>
</feature>